<dbReference type="Gene3D" id="3.40.50.300">
    <property type="entry name" value="P-loop containing nucleotide triphosphate hydrolases"/>
    <property type="match status" value="1"/>
</dbReference>
<protein>
    <recommendedName>
        <fullName evidence="1">CobQ/CobB/MinD/ParA nucleotide binding domain-containing protein</fullName>
    </recommendedName>
</protein>
<reference evidence="2 3" key="1">
    <citation type="submission" date="2017-03" db="EMBL/GenBank/DDBJ databases">
        <authorList>
            <person name="Afonso C.L."/>
            <person name="Miller P.J."/>
            <person name="Scott M.A."/>
            <person name="Spackman E."/>
            <person name="Goraichik I."/>
            <person name="Dimitrov K.M."/>
            <person name="Suarez D.L."/>
            <person name="Swayne D.E."/>
        </authorList>
    </citation>
    <scope>NUCLEOTIDE SEQUENCE [LARGE SCALE GENOMIC DNA]</scope>
    <source>
        <strain evidence="2">PRJEB14757</strain>
    </source>
</reference>
<evidence type="ECO:0000259" key="1">
    <source>
        <dbReference type="Pfam" id="PF01656"/>
    </source>
</evidence>
<keyword evidence="3" id="KW-1185">Reference proteome</keyword>
<dbReference type="InterPro" id="IPR027417">
    <property type="entry name" value="P-loop_NTPase"/>
</dbReference>
<accession>A0A1W1HF13</accession>
<organism evidence="2 3">
    <name type="scientific">Desulfamplus magnetovallimortis</name>
    <dbReference type="NCBI Taxonomy" id="1246637"/>
    <lineage>
        <taxon>Bacteria</taxon>
        <taxon>Pseudomonadati</taxon>
        <taxon>Thermodesulfobacteriota</taxon>
        <taxon>Desulfobacteria</taxon>
        <taxon>Desulfobacterales</taxon>
        <taxon>Desulfobacteraceae</taxon>
        <taxon>Desulfamplus</taxon>
    </lineage>
</organism>
<dbReference type="EMBL" id="FWEV01000187">
    <property type="protein sequence ID" value="SLM31079.1"/>
    <property type="molecule type" value="Genomic_DNA"/>
</dbReference>
<dbReference type="InterPro" id="IPR002586">
    <property type="entry name" value="CobQ/CobB/MinD/ParA_Nub-bd_dom"/>
</dbReference>
<dbReference type="Pfam" id="PF01656">
    <property type="entry name" value="CbiA"/>
    <property type="match status" value="1"/>
</dbReference>
<sequence>MIITIGNNKGGTGKTAIATHLSIALSKFKKKFY</sequence>
<evidence type="ECO:0000313" key="3">
    <source>
        <dbReference type="Proteomes" id="UP000191931"/>
    </source>
</evidence>
<dbReference type="AlphaFoldDB" id="A0A1W1HF13"/>
<dbReference type="STRING" id="1246637.MTBBW1_2670009"/>
<dbReference type="Proteomes" id="UP000191931">
    <property type="component" value="Unassembled WGS sequence"/>
</dbReference>
<name>A0A1W1HF13_9BACT</name>
<feature type="domain" description="CobQ/CobB/MinD/ParA nucleotide binding" evidence="1">
    <location>
        <begin position="3"/>
        <end position="31"/>
    </location>
</feature>
<dbReference type="SUPFAM" id="SSF52540">
    <property type="entry name" value="P-loop containing nucleoside triphosphate hydrolases"/>
    <property type="match status" value="1"/>
</dbReference>
<evidence type="ECO:0000313" key="2">
    <source>
        <dbReference type="EMBL" id="SLM31079.1"/>
    </source>
</evidence>
<proteinExistence type="predicted"/>
<gene>
    <name evidence="2" type="ORF">MTBBW1_2670009</name>
</gene>